<dbReference type="InterPro" id="IPR036637">
    <property type="entry name" value="Phosphohistidine_dom_sf"/>
</dbReference>
<evidence type="ECO:0000259" key="8">
    <source>
        <dbReference type="SMART" id="SM00065"/>
    </source>
</evidence>
<evidence type="ECO:0000256" key="4">
    <source>
        <dbReference type="ARBA" id="ARBA00022723"/>
    </source>
</evidence>
<dbReference type="RefSeq" id="WP_253736092.1">
    <property type="nucleotide sequence ID" value="NZ_CP018191.1"/>
</dbReference>
<dbReference type="SUPFAM" id="SSF52009">
    <property type="entry name" value="Phosphohistidine domain"/>
    <property type="match status" value="1"/>
</dbReference>
<dbReference type="Pfam" id="PF00391">
    <property type="entry name" value="PEP-utilizers"/>
    <property type="match status" value="1"/>
</dbReference>
<protein>
    <submittedName>
        <fullName evidence="9">Phosphoenolpyruvate-protein phosphotransferase</fullName>
        <ecNumber evidence="9">2.7.3.9</ecNumber>
    </submittedName>
</protein>
<dbReference type="Proteomes" id="UP000182373">
    <property type="component" value="Chromosome"/>
</dbReference>
<comment type="similarity">
    <text evidence="2">Belongs to the PEP-utilizing enzyme family.</text>
</comment>
<evidence type="ECO:0000313" key="10">
    <source>
        <dbReference type="Proteomes" id="UP000182373"/>
    </source>
</evidence>
<dbReference type="InterPro" id="IPR050499">
    <property type="entry name" value="PEP-utilizing_PTS_enzyme"/>
</dbReference>
<reference evidence="10" key="1">
    <citation type="submission" date="2016-11" db="EMBL/GenBank/DDBJ databases">
        <title>Comparative genomic and phenotypic analysis of Granulibacter bethesdensis clinical isolates from patients with chronic granulomatous disease.</title>
        <authorList>
            <person name="Zarember K.A."/>
            <person name="Porcella S.F."/>
            <person name="Chu J."/>
            <person name="Ding L."/>
            <person name="Dahlstrom E."/>
            <person name="Barbian K."/>
            <person name="Martens C."/>
            <person name="Sykora L."/>
            <person name="Kramer S."/>
            <person name="Pettinato A.M."/>
            <person name="Hong H."/>
            <person name="Wald G."/>
            <person name="Berg L.J."/>
            <person name="Rogge L.S."/>
            <person name="Greenberg D.E."/>
            <person name="Falcone E.L."/>
            <person name="Neves J.F."/>
            <person name="Simoes M.J."/>
            <person name="Casal M."/>
            <person name="Rodriguez-Lopez F.C."/>
            <person name="Zelazny A."/>
            <person name="Gallin J.I."/>
            <person name="Holland S.M."/>
        </authorList>
    </citation>
    <scope>NUCLEOTIDE SEQUENCE [LARGE SCALE GENOMIC DNA]</scope>
    <source>
        <strain evidence="10">NIH9.1</strain>
    </source>
</reference>
<dbReference type="GO" id="GO:0016301">
    <property type="term" value="F:kinase activity"/>
    <property type="evidence" value="ECO:0007669"/>
    <property type="project" value="UniProtKB-KW"/>
</dbReference>
<evidence type="ECO:0000256" key="3">
    <source>
        <dbReference type="ARBA" id="ARBA00022679"/>
    </source>
</evidence>
<dbReference type="SUPFAM" id="SSF51621">
    <property type="entry name" value="Phosphoenolpyruvate/pyruvate domain"/>
    <property type="match status" value="1"/>
</dbReference>
<dbReference type="InterPro" id="IPR029016">
    <property type="entry name" value="GAF-like_dom_sf"/>
</dbReference>
<dbReference type="GO" id="GO:0008965">
    <property type="term" value="F:phosphoenolpyruvate-protein phosphotransferase activity"/>
    <property type="evidence" value="ECO:0007669"/>
    <property type="project" value="UniProtKB-EC"/>
</dbReference>
<organism evidence="9 10">
    <name type="scientific">Granulibacter bethesdensis</name>
    <dbReference type="NCBI Taxonomy" id="364410"/>
    <lineage>
        <taxon>Bacteria</taxon>
        <taxon>Pseudomonadati</taxon>
        <taxon>Pseudomonadota</taxon>
        <taxon>Alphaproteobacteria</taxon>
        <taxon>Acetobacterales</taxon>
        <taxon>Acetobacteraceae</taxon>
        <taxon>Granulibacter</taxon>
    </lineage>
</organism>
<dbReference type="InterPro" id="IPR023151">
    <property type="entry name" value="PEP_util_CS"/>
</dbReference>
<evidence type="ECO:0000313" key="9">
    <source>
        <dbReference type="EMBL" id="APH53845.1"/>
    </source>
</evidence>
<sequence>MVMRPPAAPRRLLARLRALMAGDEAPLAELVRLVASELVSEVCSIYALRPGEILELVATEGLYPDAVGRTRLRLGEGIVGIVAASGQLLNLPDAQNHPAFAYRPETGEELYASLLAVPVRRGGRVLGVLAVQNRAVRRYTEDEVEVLETVAMVLAELFAATTQDSADTIFTTTVQRRFVGTRLMGGIAVGPVILHGAGPPPRNLLASDPQAEMERLMAAARRMQSGLDELIEQSLSSVSEAESAEDGVTLDEDSLSEGAKAASREVLEAYRLLAADSGWLRRVRDAVGSGLTAEAAVHRVSGEIREKMRKIADPYMRERLADMEDLALRLLAVLDGAEHGPVPPGAILVARRLGPAELLNWHGRGIAGVAIEEGTTGGHAAIIARALGLPALGDLPNLMDAVDEGDTAIVDAEQGLLIFRPEEEMRIAYLRAREASQAKLAHWAELRERPSRSKDGTPFTLMLNMGLTLELDQLDLTGAAGIGLFRTEIAMLAHGRMLDAREQAEIYDRVLTQAGDRPVMFRTLDLGGDKMLAESGASVEENPAMGWRSLRVGLDRPAVMRRQLRALIQAARGRPLSVMFPMVATLAEFRAARALLQAEIERADIPPVTLEVGSMLEVPSLLWQLPDLLAEVDFLSVGTNDLLQFLFAADRGTPLLAGRYDFLSPAMLDLLEEVSIAAHNTGCRLSVCGEASSRPLEVLVMAALGISTFSMAASAFPAVKEAVSLCDLPALRRVLMSIRGGEKGAASYREPLVSWCREQGLDI</sequence>
<dbReference type="GO" id="GO:0009401">
    <property type="term" value="P:phosphoenolpyruvate-dependent sugar phosphotransferase system"/>
    <property type="evidence" value="ECO:0007669"/>
    <property type="project" value="InterPro"/>
</dbReference>
<dbReference type="Pfam" id="PF01590">
    <property type="entry name" value="GAF"/>
    <property type="match status" value="1"/>
</dbReference>
<dbReference type="SMART" id="SM00065">
    <property type="entry name" value="GAF"/>
    <property type="match status" value="1"/>
</dbReference>
<keyword evidence="6" id="KW-0460">Magnesium</keyword>
<dbReference type="InterPro" id="IPR000121">
    <property type="entry name" value="PEP_util_C"/>
</dbReference>
<dbReference type="InterPro" id="IPR008279">
    <property type="entry name" value="PEP-util_enz_mobile_dom"/>
</dbReference>
<dbReference type="Gene3D" id="3.20.20.60">
    <property type="entry name" value="Phosphoenolpyruvate-binding domains"/>
    <property type="match status" value="1"/>
</dbReference>
<keyword evidence="5" id="KW-0418">Kinase</keyword>
<accession>A0AAC9K6R8</accession>
<evidence type="ECO:0000256" key="7">
    <source>
        <dbReference type="SAM" id="MobiDB-lite"/>
    </source>
</evidence>
<dbReference type="Pfam" id="PF02896">
    <property type="entry name" value="PEP-utilizers_C"/>
    <property type="match status" value="1"/>
</dbReference>
<dbReference type="Pfam" id="PF05524">
    <property type="entry name" value="PEP-utilisers_N"/>
    <property type="match status" value="1"/>
</dbReference>
<dbReference type="PANTHER" id="PTHR46244">
    <property type="entry name" value="PHOSPHOENOLPYRUVATE-PROTEIN PHOSPHOTRANSFERASE"/>
    <property type="match status" value="1"/>
</dbReference>
<evidence type="ECO:0000256" key="1">
    <source>
        <dbReference type="ARBA" id="ARBA00001946"/>
    </source>
</evidence>
<keyword evidence="4" id="KW-0479">Metal-binding</keyword>
<evidence type="ECO:0000256" key="6">
    <source>
        <dbReference type="ARBA" id="ARBA00022842"/>
    </source>
</evidence>
<feature type="region of interest" description="Disordered" evidence="7">
    <location>
        <begin position="234"/>
        <end position="255"/>
    </location>
</feature>
<dbReference type="InterPro" id="IPR040442">
    <property type="entry name" value="Pyrv_kinase-like_dom_sf"/>
</dbReference>
<dbReference type="Gene3D" id="3.50.30.10">
    <property type="entry name" value="Phosphohistidine domain"/>
    <property type="match status" value="1"/>
</dbReference>
<feature type="domain" description="GAF" evidence="8">
    <location>
        <begin position="22"/>
        <end position="168"/>
    </location>
</feature>
<dbReference type="SUPFAM" id="SSF47831">
    <property type="entry name" value="Enzyme I of the PEP:sugar phosphotransferase system HPr-binding (sub)domain"/>
    <property type="match status" value="1"/>
</dbReference>
<evidence type="ECO:0000256" key="2">
    <source>
        <dbReference type="ARBA" id="ARBA00007837"/>
    </source>
</evidence>
<dbReference type="InterPro" id="IPR008731">
    <property type="entry name" value="PTS_EIN"/>
</dbReference>
<dbReference type="InterPro" id="IPR015813">
    <property type="entry name" value="Pyrv/PenolPyrv_kinase-like_dom"/>
</dbReference>
<dbReference type="EC" id="2.7.3.9" evidence="9"/>
<feature type="compositionally biased region" description="Acidic residues" evidence="7">
    <location>
        <begin position="242"/>
        <end position="255"/>
    </location>
</feature>
<dbReference type="AlphaFoldDB" id="A0AAC9K6R8"/>
<keyword evidence="3 9" id="KW-0808">Transferase</keyword>
<dbReference type="PANTHER" id="PTHR46244:SF6">
    <property type="entry name" value="PHOSPHOENOLPYRUVATE-PROTEIN PHOSPHOTRANSFERASE"/>
    <property type="match status" value="1"/>
</dbReference>
<proteinExistence type="inferred from homology"/>
<dbReference type="InterPro" id="IPR036618">
    <property type="entry name" value="PtsI_HPr-bd_sf"/>
</dbReference>
<dbReference type="EMBL" id="CP018191">
    <property type="protein sequence ID" value="APH53845.1"/>
    <property type="molecule type" value="Genomic_DNA"/>
</dbReference>
<dbReference type="PROSITE" id="PS00742">
    <property type="entry name" value="PEP_ENZYMES_2"/>
    <property type="match status" value="1"/>
</dbReference>
<dbReference type="InterPro" id="IPR003018">
    <property type="entry name" value="GAF"/>
</dbReference>
<dbReference type="GO" id="GO:0046872">
    <property type="term" value="F:metal ion binding"/>
    <property type="evidence" value="ECO:0007669"/>
    <property type="project" value="UniProtKB-KW"/>
</dbReference>
<name>A0AAC9K6R8_9PROT</name>
<dbReference type="Gene3D" id="3.30.450.40">
    <property type="match status" value="1"/>
</dbReference>
<dbReference type="Gene3D" id="1.10.274.10">
    <property type="entry name" value="PtsI, HPr-binding domain"/>
    <property type="match status" value="1"/>
</dbReference>
<gene>
    <name evidence="9" type="ORF">GbCGDNIH9_0602</name>
</gene>
<dbReference type="SUPFAM" id="SSF55781">
    <property type="entry name" value="GAF domain-like"/>
    <property type="match status" value="1"/>
</dbReference>
<comment type="cofactor">
    <cofactor evidence="1">
        <name>Mg(2+)</name>
        <dbReference type="ChEBI" id="CHEBI:18420"/>
    </cofactor>
</comment>
<evidence type="ECO:0000256" key="5">
    <source>
        <dbReference type="ARBA" id="ARBA00022777"/>
    </source>
</evidence>
<dbReference type="PRINTS" id="PR01736">
    <property type="entry name" value="PHPHTRNFRASE"/>
</dbReference>